<feature type="compositionally biased region" description="Polar residues" evidence="3">
    <location>
        <begin position="739"/>
        <end position="748"/>
    </location>
</feature>
<dbReference type="PANTHER" id="PTHR11818">
    <property type="entry name" value="BETA/GAMMA CRYSTALLIN"/>
    <property type="match status" value="1"/>
</dbReference>
<feature type="domain" description="Beta/gamma crystallin 'Greek key'" evidence="4">
    <location>
        <begin position="2290"/>
        <end position="2331"/>
    </location>
</feature>
<comment type="similarity">
    <text evidence="1">Belongs to the beta/gamma-crystallin family.</text>
</comment>
<feature type="domain" description="Beta/gamma crystallin 'Greek key'" evidence="4">
    <location>
        <begin position="1911"/>
        <end position="1953"/>
    </location>
</feature>
<feature type="region of interest" description="Disordered" evidence="3">
    <location>
        <begin position="238"/>
        <end position="271"/>
    </location>
</feature>
<feature type="compositionally biased region" description="Polar residues" evidence="3">
    <location>
        <begin position="1305"/>
        <end position="1322"/>
    </location>
</feature>
<feature type="domain" description="Beta/gamma crystallin 'Greek key'" evidence="4">
    <location>
        <begin position="2199"/>
        <end position="2243"/>
    </location>
</feature>
<evidence type="ECO:0000313" key="5">
    <source>
        <dbReference type="Proteomes" id="UP000694890"/>
    </source>
</evidence>
<dbReference type="PANTHER" id="PTHR11818:SF2">
    <property type="entry name" value="BETA_GAMMA CRYSTALLIN DOMAIN-CONTAINING PROTEIN 1"/>
    <property type="match status" value="1"/>
</dbReference>
<evidence type="ECO:0000259" key="4">
    <source>
        <dbReference type="PROSITE" id="PS50915"/>
    </source>
</evidence>
<feature type="compositionally biased region" description="Basic residues" evidence="3">
    <location>
        <begin position="931"/>
        <end position="946"/>
    </location>
</feature>
<feature type="compositionally biased region" description="Basic and acidic residues" evidence="3">
    <location>
        <begin position="880"/>
        <end position="890"/>
    </location>
</feature>
<feature type="region of interest" description="Disordered" evidence="3">
    <location>
        <begin position="1460"/>
        <end position="1480"/>
    </location>
</feature>
<feature type="compositionally biased region" description="Low complexity" evidence="3">
    <location>
        <begin position="15"/>
        <end position="26"/>
    </location>
</feature>
<feature type="compositionally biased region" description="Basic and acidic residues" evidence="3">
    <location>
        <begin position="1234"/>
        <end position="1245"/>
    </location>
</feature>
<feature type="compositionally biased region" description="Low complexity" evidence="3">
    <location>
        <begin position="189"/>
        <end position="200"/>
    </location>
</feature>
<feature type="compositionally biased region" description="Basic and acidic residues" evidence="3">
    <location>
        <begin position="855"/>
        <end position="872"/>
    </location>
</feature>
<feature type="compositionally biased region" description="Basic and acidic residues" evidence="3">
    <location>
        <begin position="545"/>
        <end position="554"/>
    </location>
</feature>
<feature type="region of interest" description="Disordered" evidence="3">
    <location>
        <begin position="14"/>
        <end position="201"/>
    </location>
</feature>
<feature type="compositionally biased region" description="Polar residues" evidence="3">
    <location>
        <begin position="947"/>
        <end position="959"/>
    </location>
</feature>
<dbReference type="Pfam" id="PF00030">
    <property type="entry name" value="Crystall"/>
    <property type="match status" value="6"/>
</dbReference>
<dbReference type="RefSeq" id="XP_018550527.1">
    <property type="nucleotide sequence ID" value="XM_018695011.2"/>
</dbReference>
<feature type="compositionally biased region" description="Basic and acidic residues" evidence="3">
    <location>
        <begin position="688"/>
        <end position="704"/>
    </location>
</feature>
<feature type="compositionally biased region" description="Polar residues" evidence="3">
    <location>
        <begin position="47"/>
        <end position="56"/>
    </location>
</feature>
<sequence>MFTTYIKSLNDMVFSTSESPEEQPSTGVLGRIGSWFSPWKGKGPKSPTENASPTSDETVKLEGEKESEESARPQAGEQQWEEEEKKHSSNSNPVGLSRDSLLCEEKDATQSAHRHGSVVSSTETREGGPEEEEFVGCRKKRTGQGKEREESSNGTSASGNPEKNASHLTHHSSSSKQGVVWDSDWAHTQPQAQRQAQAQAGKRLHVYLEETSVIHCGQDACTGQEVVRTEVTKSLKVLQKAKSSPSFDLQKNSSSTSAENKRTNVRPAVGTQSYYSALVGVSLKSHKDSQLEPEPDKEQTEADGMGRKNAAKRKFRKNSQGDGGNSPQEKMPPSAQPVAEGFPSSDNSVTSPQGKSPKTHMGESSVNSSLKHNPTPKASPEGGESETSCPGTVTELDKFQDSNSVTANAPACAVDGRADMEDDDCLYKVERKTETPESKRRSIKVSRSEVKLFTKYVPLNPVKSPAEDSQDSTSALKNTKDEEKEKPTTEIDARLHDQGNRDEEAKPVIGRIADKISLFERQQVAGGHKQTFQTPRSADVSPVRKATDRLKAEFELSNQRSRSAERCSTERSSSAITEREKLLSVKERARNFTLTSKSEGEPTLPQKPAMTGMSQKSTSSAAVAASALPKLDSQGKLDTKEQVEMTTMSEITLKPDGQDTASVDVKISVPKEQPTDSKTTDTVALKTADQDTKPKSDVPAKGTDDSSEMTGNISPQSKGPSRTGSRSKRRKSREPTSPNSPNSENKPTSKPKVTAIKQEQVDNTAETASKQLTDKVLLLSEKAQGNTSEKELQSDTKQKSVKKESDVLEKEKKLFNSSLKKENIDKPVNRQEGLPEPSVSNNEPDTPACNSGTKKPIDKDSVILLQKEEKAGGDSLLFTQEREKDSKDNTETSASSPSPAIKKIPSVEQESPVEHPKLDKDLSTQPESKSKGKVRQPIKKDTRKKSQLQNNDTDTLNLSESKDVKKLEMLGSENTNQTERKNKEKPQELLCSDKNTTDGKVSKSEQGIAGTEGSVVKDDERKNAERKEDKQPIKDTTKPEASQQELASESSEKTRESSVDLPAQTQHVSQTATAHPEKDAICAVTQTNEAVSRAESNKGPSKGETATNAPPELQTKSAESSGTETEPVVTAAEPQSKSVAVEKTENSPDDSCTHGANDAEFSNTGLITKASTAIEEVTVKATNDSPALITVADNMAEGESSVKEPSPISVSTSANGQGAGQDDGKKSSTVKTVPSEDKMSGDVKELAPIPSLKGAEEIAQSPSDSSTSKSTVNVIEETVEKTVSPPGNEPLPVANGDFSPHPQPLTVTKEQINDKPSQTPKAPTSPEANKLTPDPKAPTFPEANKLIPDPKAPAFLKANKLIPDPKASTSPEAKKLTLDSTQRSSMKKLHLPRGLSKDDSSKPQDVPSSWLDVDFPKRKLKVPEPKLSSSGSESNLLDTSGDLDDDDFIEKIKKLCAPFSLPPRKHNHLRTPQPPFALPAIKEDRFEKTFDPEEFKFGLRKKNHFTLDTTPSLLVKLQNTEAKSGLKPARASLADRSMLLSSLDTDSRLRDKTPVKDKEDVKEEKDDKIKVKSRLEGSCVLSSLTSSSFRGKRNGVQMQAEGTSSDDISPSEAPQPSPPPLSQPPPPSPTATAPIKDVPAKQSSALSNREEAQAVEAVVSDSGPPLPSFNDIKLPDYLEKYLPREPAKPVHSTQGQEQVSQEAIGKMTTLVPGDETDLAVKSGPVLPDPVPPRFPGILPTTHPALPEQPPAQPQAILSNHIRAAKGFHKRPGKMVLFEKTEFSGQAYEIYRDVADATSLQLSPLISVKVVRGCWVLYEKPGFQGRSIALEEGGIELTNVWAEPGLETEPHNIPPMQIGSIRLAVWDYSIPRIDLFTEPEGRGRVTPYHDDTIETGSFGIPLSTASIQVHSGVWLVFSDPGFQGMLAVLEAGEYPFPETWGFPSPFVGSLRPLKMGGFKVENPSEVKAVVYEKPGFEGSCLEIDSDIFSFSEGEGDVAADGANLTSKKLTSVGSLKITGGLWVGYSQPGFEGQQHILEEGEYLDCSDWGGSGQLLSLRPILSDFLSPHLKMFSDRDFGELGLNIDLTVPVINMDDTGYGMKTQSIDVIGGIWVVFEEPGFCGDLYILEKGMYGSPEDWGALQPRVASVMPVTLDDFENAAKFKVQLFSDPGFQGSVLPLEDSVASLQDGFSVASCKVLAGSWLAFEGQDFTGRMYVLEVGSYPDLRAMGCVNATSSIQSLQTVGFEFSLPSITLFERCGLRGKRVVLTDGSVNLQLARGCTRVQSVLVEGGMWVLYEGINYRGAQILLKPGEILDWRKFSSWQKIGSLRPLIQKQVHFRVRNRQTGLLMSVTGDLDDVKLMRIQEMEETGGLEQIWCYQNGHLHCKLLEECCLSPSGSVTMAGSRVGLTPEPHNQINLWSITPEGFICYTPTPDLVLEVKGGHHYDKNQLILNSLDPNKLQQRWDVEII</sequence>
<feature type="compositionally biased region" description="Basic and acidic residues" evidence="3">
    <location>
        <begin position="1015"/>
        <end position="1038"/>
    </location>
</feature>
<feature type="region of interest" description="Disordered" evidence="3">
    <location>
        <begin position="1542"/>
        <end position="1568"/>
    </location>
</feature>
<feature type="compositionally biased region" description="Low complexity" evidence="3">
    <location>
        <begin position="1040"/>
        <end position="1049"/>
    </location>
</feature>
<dbReference type="GO" id="GO:0002088">
    <property type="term" value="P:lens development in camera-type eye"/>
    <property type="evidence" value="ECO:0007669"/>
    <property type="project" value="TreeGrafter"/>
</dbReference>
<feature type="compositionally biased region" description="Polar residues" evidence="3">
    <location>
        <begin position="761"/>
        <end position="771"/>
    </location>
</feature>
<feature type="region of interest" description="Disordered" evidence="3">
    <location>
        <begin position="524"/>
        <end position="1164"/>
    </location>
</feature>
<feature type="domain" description="Beta/gamma crystallin 'Greek key'" evidence="4">
    <location>
        <begin position="1965"/>
        <end position="2018"/>
    </location>
</feature>
<proteinExistence type="inferred from homology"/>
<dbReference type="InterPro" id="IPR011024">
    <property type="entry name" value="G_crystallin-like"/>
</dbReference>
<dbReference type="Proteomes" id="UP000694890">
    <property type="component" value="Linkage group LG7_1"/>
</dbReference>
<feature type="region of interest" description="Disordered" evidence="3">
    <location>
        <begin position="459"/>
        <end position="507"/>
    </location>
</feature>
<feature type="compositionally biased region" description="Polar residues" evidence="3">
    <location>
        <begin position="838"/>
        <end position="853"/>
    </location>
</feature>
<protein>
    <submittedName>
        <fullName evidence="6">LOW QUALITY PROTEIN: beta/gamma crystallin domain-containing protein 1-like</fullName>
    </submittedName>
</protein>
<evidence type="ECO:0000256" key="2">
    <source>
        <dbReference type="ARBA" id="ARBA00022737"/>
    </source>
</evidence>
<organism evidence="5 6">
    <name type="scientific">Lates calcarifer</name>
    <name type="common">Barramundi</name>
    <name type="synonym">Holocentrus calcarifer</name>
    <dbReference type="NCBI Taxonomy" id="8187"/>
    <lineage>
        <taxon>Eukaryota</taxon>
        <taxon>Metazoa</taxon>
        <taxon>Chordata</taxon>
        <taxon>Craniata</taxon>
        <taxon>Vertebrata</taxon>
        <taxon>Euteleostomi</taxon>
        <taxon>Actinopterygii</taxon>
        <taxon>Neopterygii</taxon>
        <taxon>Teleostei</taxon>
        <taxon>Neoteleostei</taxon>
        <taxon>Acanthomorphata</taxon>
        <taxon>Carangaria</taxon>
        <taxon>Carangaria incertae sedis</taxon>
        <taxon>Centropomidae</taxon>
        <taxon>Lates</taxon>
    </lineage>
</organism>
<accession>A0AAJ7VF05</accession>
<evidence type="ECO:0000256" key="3">
    <source>
        <dbReference type="SAM" id="MobiDB-lite"/>
    </source>
</evidence>
<dbReference type="InterPro" id="IPR001064">
    <property type="entry name" value="Beta/gamma_crystallin"/>
</dbReference>
<feature type="compositionally biased region" description="Pro residues" evidence="3">
    <location>
        <begin position="1613"/>
        <end position="1629"/>
    </location>
</feature>
<gene>
    <name evidence="6" type="primary">LOC108895991</name>
</gene>
<dbReference type="SUPFAM" id="SSF49695">
    <property type="entry name" value="gamma-Crystallin-like"/>
    <property type="match status" value="3"/>
</dbReference>
<evidence type="ECO:0000256" key="1">
    <source>
        <dbReference type="ARBA" id="ARBA00009646"/>
    </source>
</evidence>
<feature type="compositionally biased region" description="Basic and acidic residues" evidence="3">
    <location>
        <begin position="788"/>
        <end position="829"/>
    </location>
</feature>
<dbReference type="GO" id="GO:0005212">
    <property type="term" value="F:structural constituent of eye lens"/>
    <property type="evidence" value="ECO:0007669"/>
    <property type="project" value="TreeGrafter"/>
</dbReference>
<dbReference type="GO" id="GO:0007601">
    <property type="term" value="P:visual perception"/>
    <property type="evidence" value="ECO:0007669"/>
    <property type="project" value="TreeGrafter"/>
</dbReference>
<feature type="compositionally biased region" description="Basic and acidic residues" evidence="3">
    <location>
        <begin position="57"/>
        <end position="71"/>
    </location>
</feature>
<feature type="compositionally biased region" description="Basic and acidic residues" evidence="3">
    <location>
        <begin position="1545"/>
        <end position="1568"/>
    </location>
</feature>
<feature type="compositionally biased region" description="Basic and acidic residues" evidence="3">
    <location>
        <begin position="577"/>
        <end position="590"/>
    </location>
</feature>
<dbReference type="GeneID" id="108895991"/>
<feature type="domain" description="Beta/gamma crystallin 'Greek key'" evidence="4">
    <location>
        <begin position="2161"/>
        <end position="2198"/>
    </location>
</feature>
<dbReference type="PROSITE" id="PS50915">
    <property type="entry name" value="CRYSTALLIN_BETA_GAMMA"/>
    <property type="match status" value="9"/>
</dbReference>
<feature type="region of interest" description="Disordered" evidence="3">
    <location>
        <begin position="1583"/>
        <end position="1661"/>
    </location>
</feature>
<feature type="compositionally biased region" description="Polar residues" evidence="3">
    <location>
        <begin position="241"/>
        <end position="258"/>
    </location>
</feature>
<feature type="compositionally biased region" description="Low complexity" evidence="3">
    <location>
        <begin position="893"/>
        <end position="906"/>
    </location>
</feature>
<feature type="domain" description="Beta/gamma crystallin 'Greek key'" evidence="4">
    <location>
        <begin position="1812"/>
        <end position="1864"/>
    </location>
</feature>
<feature type="compositionally biased region" description="Basic and acidic residues" evidence="3">
    <location>
        <begin position="978"/>
        <end position="987"/>
    </location>
</feature>
<keyword evidence="2" id="KW-0677">Repeat</keyword>
<evidence type="ECO:0000313" key="6">
    <source>
        <dbReference type="RefSeq" id="XP_018550527.1"/>
    </source>
</evidence>
<feature type="compositionally biased region" description="Polar residues" evidence="3">
    <location>
        <begin position="1104"/>
        <end position="1124"/>
    </location>
</feature>
<name>A0AAJ7VF05_LATCA</name>
<feature type="compositionally biased region" description="Polar residues" evidence="3">
    <location>
        <begin position="152"/>
        <end position="177"/>
    </location>
</feature>
<dbReference type="SMART" id="SM00247">
    <property type="entry name" value="XTALbg"/>
    <property type="match status" value="6"/>
</dbReference>
<feature type="domain" description="Beta/gamma crystallin 'Greek key'" evidence="4">
    <location>
        <begin position="1772"/>
        <end position="1811"/>
    </location>
</feature>
<feature type="compositionally biased region" description="Basic and acidic residues" evidence="3">
    <location>
        <begin position="633"/>
        <end position="643"/>
    </location>
</feature>
<feature type="compositionally biased region" description="Polar residues" evidence="3">
    <location>
        <begin position="1596"/>
        <end position="1608"/>
    </location>
</feature>
<feature type="compositionally biased region" description="Low complexity" evidence="3">
    <location>
        <begin position="614"/>
        <end position="627"/>
    </location>
</feature>
<feature type="domain" description="Beta/gamma crystallin 'Greek key'" evidence="4">
    <location>
        <begin position="2019"/>
        <end position="2060"/>
    </location>
</feature>
<feature type="domain" description="Beta/gamma crystallin 'Greek key'" evidence="4">
    <location>
        <begin position="2109"/>
        <end position="2151"/>
    </location>
</feature>
<dbReference type="SUPFAM" id="SSF50370">
    <property type="entry name" value="Ricin B-like lectins"/>
    <property type="match status" value="1"/>
</dbReference>
<dbReference type="Gene3D" id="2.60.20.10">
    <property type="entry name" value="Crystallins"/>
    <property type="match status" value="6"/>
</dbReference>
<feature type="compositionally biased region" description="Basic and acidic residues" evidence="3">
    <location>
        <begin position="478"/>
        <end position="507"/>
    </location>
</feature>
<feature type="compositionally biased region" description="Low complexity" evidence="3">
    <location>
        <begin position="1261"/>
        <end position="1270"/>
    </location>
</feature>
<dbReference type="KEGG" id="lcf:108895991"/>
<feature type="region of interest" description="Disordered" evidence="3">
    <location>
        <begin position="285"/>
        <end position="424"/>
    </location>
</feature>
<dbReference type="PROSITE" id="PS50231">
    <property type="entry name" value="RICIN_B_LECTIN"/>
    <property type="match status" value="1"/>
</dbReference>
<feature type="compositionally biased region" description="Polar residues" evidence="3">
    <location>
        <begin position="344"/>
        <end position="372"/>
    </location>
</feature>
<reference evidence="6" key="1">
    <citation type="submission" date="2025-08" db="UniProtKB">
        <authorList>
            <consortium name="RefSeq"/>
        </authorList>
    </citation>
    <scope>IDENTIFICATION</scope>
    <source>
        <tissue evidence="6">Brain</tissue>
    </source>
</reference>
<feature type="compositionally biased region" description="Basic and acidic residues" evidence="3">
    <location>
        <begin position="912"/>
        <end position="922"/>
    </location>
</feature>
<feature type="compositionally biased region" description="Basic and acidic residues" evidence="3">
    <location>
        <begin position="285"/>
        <end position="306"/>
    </location>
</feature>
<dbReference type="InterPro" id="IPR035992">
    <property type="entry name" value="Ricin_B-like_lectins"/>
</dbReference>
<dbReference type="InterPro" id="IPR050252">
    <property type="entry name" value="Beta/Gamma-Crystallin"/>
</dbReference>
<feature type="region of interest" description="Disordered" evidence="3">
    <location>
        <begin position="1190"/>
        <end position="1417"/>
    </location>
</feature>
<feature type="compositionally biased region" description="Polar residues" evidence="3">
    <location>
        <begin position="1063"/>
        <end position="1073"/>
    </location>
</feature>
<dbReference type="Gene3D" id="2.80.10.50">
    <property type="match status" value="1"/>
</dbReference>